<keyword evidence="3" id="KW-1185">Reference proteome</keyword>
<protein>
    <submittedName>
        <fullName evidence="2">Uncharacterized protein</fullName>
    </submittedName>
</protein>
<evidence type="ECO:0000313" key="3">
    <source>
        <dbReference type="Proteomes" id="UP001549291"/>
    </source>
</evidence>
<evidence type="ECO:0000313" key="2">
    <source>
        <dbReference type="EMBL" id="MET4716003.1"/>
    </source>
</evidence>
<proteinExistence type="predicted"/>
<dbReference type="Proteomes" id="UP001549291">
    <property type="component" value="Unassembled WGS sequence"/>
</dbReference>
<sequence>MLKQISRRTDPYALETLARALQALPCKLTKGQARQALDAVLKQIGEMNTDWTLRTLAQALGALAGKLTKAQAVQASKAAAASLGWPPTMRKQPNGRGHL</sequence>
<evidence type="ECO:0000256" key="1">
    <source>
        <dbReference type="SAM" id="MobiDB-lite"/>
    </source>
</evidence>
<dbReference type="EMBL" id="JBEPTQ010000001">
    <property type="protein sequence ID" value="MET4716003.1"/>
    <property type="molecule type" value="Genomic_DNA"/>
</dbReference>
<gene>
    <name evidence="2" type="ORF">ABIF63_000106</name>
</gene>
<reference evidence="2 3" key="1">
    <citation type="submission" date="2024-06" db="EMBL/GenBank/DDBJ databases">
        <title>Genomic Encyclopedia of Type Strains, Phase V (KMG-V): Genome sequencing to study the core and pangenomes of soil and plant-associated prokaryotes.</title>
        <authorList>
            <person name="Whitman W."/>
        </authorList>
    </citation>
    <scope>NUCLEOTIDE SEQUENCE [LARGE SCALE GENOMIC DNA]</scope>
    <source>
        <strain evidence="2 3">USDA 160</strain>
    </source>
</reference>
<feature type="region of interest" description="Disordered" evidence="1">
    <location>
        <begin position="79"/>
        <end position="99"/>
    </location>
</feature>
<organism evidence="2 3">
    <name type="scientific">Bradyrhizobium japonicum</name>
    <dbReference type="NCBI Taxonomy" id="375"/>
    <lineage>
        <taxon>Bacteria</taxon>
        <taxon>Pseudomonadati</taxon>
        <taxon>Pseudomonadota</taxon>
        <taxon>Alphaproteobacteria</taxon>
        <taxon>Hyphomicrobiales</taxon>
        <taxon>Nitrobacteraceae</taxon>
        <taxon>Bradyrhizobium</taxon>
    </lineage>
</organism>
<accession>A0ABV2RGE9</accession>
<name>A0ABV2RGE9_BRAJP</name>
<comment type="caution">
    <text evidence="2">The sequence shown here is derived from an EMBL/GenBank/DDBJ whole genome shotgun (WGS) entry which is preliminary data.</text>
</comment>
<dbReference type="RefSeq" id="WP_354269825.1">
    <property type="nucleotide sequence ID" value="NZ_JBEPTQ010000001.1"/>
</dbReference>